<comment type="similarity">
    <text evidence="1 5">Belongs to the bacterial ribosomal protein bL32 family.</text>
</comment>
<evidence type="ECO:0000256" key="5">
    <source>
        <dbReference type="HAMAP-Rule" id="MF_00340"/>
    </source>
</evidence>
<protein>
    <recommendedName>
        <fullName evidence="4 5">Large ribosomal subunit protein bL32</fullName>
    </recommendedName>
</protein>
<name>A0A1F8GG61_9BACT</name>
<evidence type="ECO:0000256" key="1">
    <source>
        <dbReference type="ARBA" id="ARBA00008560"/>
    </source>
</evidence>
<dbReference type="AlphaFoldDB" id="A0A1F8GG61"/>
<accession>A0A1F8GG61</accession>
<dbReference type="GO" id="GO:0006412">
    <property type="term" value="P:translation"/>
    <property type="evidence" value="ECO:0007669"/>
    <property type="project" value="UniProtKB-UniRule"/>
</dbReference>
<dbReference type="GO" id="GO:0003735">
    <property type="term" value="F:structural constituent of ribosome"/>
    <property type="evidence" value="ECO:0007669"/>
    <property type="project" value="InterPro"/>
</dbReference>
<evidence type="ECO:0000256" key="6">
    <source>
        <dbReference type="SAM" id="MobiDB-lite"/>
    </source>
</evidence>
<dbReference type="PANTHER" id="PTHR35534:SF1">
    <property type="entry name" value="LARGE RIBOSOMAL SUBUNIT PROTEIN BL32"/>
    <property type="match status" value="1"/>
</dbReference>
<evidence type="ECO:0000256" key="2">
    <source>
        <dbReference type="ARBA" id="ARBA00022980"/>
    </source>
</evidence>
<dbReference type="Pfam" id="PF01783">
    <property type="entry name" value="Ribosomal_L32p"/>
    <property type="match status" value="1"/>
</dbReference>
<gene>
    <name evidence="5" type="primary">rpmF</name>
    <name evidence="7" type="ORF">A3A13_01565</name>
</gene>
<evidence type="ECO:0000313" key="8">
    <source>
        <dbReference type="Proteomes" id="UP000178911"/>
    </source>
</evidence>
<dbReference type="HAMAP" id="MF_00340">
    <property type="entry name" value="Ribosomal_bL32"/>
    <property type="match status" value="1"/>
</dbReference>
<feature type="region of interest" description="Disordered" evidence="6">
    <location>
        <begin position="1"/>
        <end position="20"/>
    </location>
</feature>
<dbReference type="InterPro" id="IPR044957">
    <property type="entry name" value="Ribosomal_bL32_bact"/>
</dbReference>
<proteinExistence type="inferred from homology"/>
<dbReference type="PANTHER" id="PTHR35534">
    <property type="entry name" value="50S RIBOSOMAL PROTEIN L32"/>
    <property type="match status" value="1"/>
</dbReference>
<evidence type="ECO:0000256" key="3">
    <source>
        <dbReference type="ARBA" id="ARBA00023274"/>
    </source>
</evidence>
<evidence type="ECO:0000256" key="4">
    <source>
        <dbReference type="ARBA" id="ARBA00035178"/>
    </source>
</evidence>
<evidence type="ECO:0000313" key="7">
    <source>
        <dbReference type="EMBL" id="OGN24385.1"/>
    </source>
</evidence>
<comment type="caution">
    <text evidence="7">The sequence shown here is derived from an EMBL/GenBank/DDBJ whole genome shotgun (WGS) entry which is preliminary data.</text>
</comment>
<dbReference type="EMBL" id="MGKJ01000012">
    <property type="protein sequence ID" value="OGN24385.1"/>
    <property type="molecule type" value="Genomic_DNA"/>
</dbReference>
<dbReference type="NCBIfam" id="TIGR01031">
    <property type="entry name" value="rpmF_bact"/>
    <property type="match status" value="1"/>
</dbReference>
<keyword evidence="2 5" id="KW-0689">Ribosomal protein</keyword>
<dbReference type="InterPro" id="IPR011332">
    <property type="entry name" value="Ribosomal_zn-bd"/>
</dbReference>
<dbReference type="STRING" id="1802695.A3A13_01565"/>
<dbReference type="SUPFAM" id="SSF57829">
    <property type="entry name" value="Zn-binding ribosomal proteins"/>
    <property type="match status" value="1"/>
</dbReference>
<sequence>MAVPRHHMAKGKQKRRRSHLALKPKKLVKCSHCGREILPHVVCRHCGYYKGGEVVNVLAKALRKKEKKQHSAAK</sequence>
<organism evidence="7 8">
    <name type="scientific">Candidatus Yanofskybacteria bacterium RIFCSPLOWO2_01_FULL_43_22</name>
    <dbReference type="NCBI Taxonomy" id="1802695"/>
    <lineage>
        <taxon>Bacteria</taxon>
        <taxon>Candidatus Yanofskyibacteriota</taxon>
    </lineage>
</organism>
<dbReference type="InterPro" id="IPR002677">
    <property type="entry name" value="Ribosomal_bL32"/>
</dbReference>
<dbReference type="GO" id="GO:0015934">
    <property type="term" value="C:large ribosomal subunit"/>
    <property type="evidence" value="ECO:0007669"/>
    <property type="project" value="InterPro"/>
</dbReference>
<reference evidence="7 8" key="1">
    <citation type="journal article" date="2016" name="Nat. Commun.">
        <title>Thousands of microbial genomes shed light on interconnected biogeochemical processes in an aquifer system.</title>
        <authorList>
            <person name="Anantharaman K."/>
            <person name="Brown C.T."/>
            <person name="Hug L.A."/>
            <person name="Sharon I."/>
            <person name="Castelle C.J."/>
            <person name="Probst A.J."/>
            <person name="Thomas B.C."/>
            <person name="Singh A."/>
            <person name="Wilkins M.J."/>
            <person name="Karaoz U."/>
            <person name="Brodie E.L."/>
            <person name="Williams K.H."/>
            <person name="Hubbard S.S."/>
            <person name="Banfield J.F."/>
        </authorList>
    </citation>
    <scope>NUCLEOTIDE SEQUENCE [LARGE SCALE GENOMIC DNA]</scope>
</reference>
<dbReference type="Proteomes" id="UP000178911">
    <property type="component" value="Unassembled WGS sequence"/>
</dbReference>
<keyword evidence="3 5" id="KW-0687">Ribonucleoprotein</keyword>